<dbReference type="Proteomes" id="UP001527925">
    <property type="component" value="Unassembled WGS sequence"/>
</dbReference>
<dbReference type="InterPro" id="IPR003163">
    <property type="entry name" value="Tscrpt_reg_HTH_APSES-type"/>
</dbReference>
<keyword evidence="4" id="KW-1185">Reference proteome</keyword>
<dbReference type="PROSITE" id="PS51299">
    <property type="entry name" value="HTH_APSES"/>
    <property type="match status" value="1"/>
</dbReference>
<evidence type="ECO:0000313" key="4">
    <source>
        <dbReference type="Proteomes" id="UP001527925"/>
    </source>
</evidence>
<protein>
    <recommendedName>
        <fullName evidence="2">HTH APSES-type domain-containing protein</fullName>
    </recommendedName>
</protein>
<feature type="domain" description="HTH APSES-type" evidence="2">
    <location>
        <begin position="357"/>
        <end position="468"/>
    </location>
</feature>
<feature type="compositionally biased region" description="Low complexity" evidence="1">
    <location>
        <begin position="354"/>
        <end position="371"/>
    </location>
</feature>
<dbReference type="EMBL" id="JADGIZ020000006">
    <property type="protein sequence ID" value="KAL2918604.1"/>
    <property type="molecule type" value="Genomic_DNA"/>
</dbReference>
<evidence type="ECO:0000313" key="3">
    <source>
        <dbReference type="EMBL" id="KAL2918604.1"/>
    </source>
</evidence>
<feature type="region of interest" description="Disordered" evidence="1">
    <location>
        <begin position="350"/>
        <end position="371"/>
    </location>
</feature>
<accession>A0ABR4NGK6</accession>
<sequence>MTILADPFALSAFGAVLSAVDWPRLSSPKHVADALLDHDPSGDQAPQTARQTAESIILVGLLLMLHSGAAPDLAASDRKRLLDAIQSERITFQNLPVIKHTSLPAGTWKQAFATRSVRLQSQPGAMPEWTLAVNVALDAVRIRFCREVGFFDPASVGSAAAQGSPVAKMLGQALAASYFTVFDYATLNQAMFSANLELLAVYAGELPATWLGASFAQILVGAVQAHLEGGAPEARACAAAALRLLRSRAQKCSPDSLDTAVASLIDKCVNIYVKSEQQDLLQLSLLCLVAIAARSVAPIEPTTIETLAKGISNTPVTQECMQGIVQLAPKLSDDSLGVLVRALVNPPAGSAPPSGLEVTSSLSSSSANHGSQLSSGTSLLARQSMDELVNIARLFAALGSDRGAAFDKELEKLGAAHRSWRKYLGLQPRVAATWVPKLLALVIDLSEPSGDAFAPFPDIPCPSMSAQQAFAVLGVLEALVLRRSKKLRSPTSWIARLANWLLASAHRIGGGESTEAAFVFARAANALPRPPEQGVELPLGDVVDAKVLVLGALDALLHHPDGLGLPEWILGDPKEARTATCAEIQAYLEQGAAARGRTPIGANIGALTHAVARGVVHLSAIGDTDAVEQVVERLHAFASKLFLQWSRSMFSFDAAEPVPENRKALIDGLFKHLQRTLLAVVTILGNIGFLVLADLENVIQHGTQLPQATLELSSRAIEVFSCLHFITSQYGLEGFDQWTRWMAVFCSAVARVPGASEALALRCLPGPPLAGPELKRARVLFFLLLASRLLRSLPTELLAEQVFPLARPYAAMAHEKAADADWKPDVDTLDAFDASHSLHLKLFECSSLHRALACSMAPAYVGTLLNLFPKRVDAEMLGLCFGTVIKAFGQVFFSGAIEPSALILGRSHQRHALGDAQTPGGEPAASEANTSDVVLRAADVAASDHAAASEERVASGWEGLDLEARKVAQACIDLLLQRIHDLSEHSGPAARGAGGSIQASPSPLSEGAAATLVPKLSDAAKRARVADILAASEAVSRVVLHDQLLMVLFEQLNTVSLLLLPDLMAEIADLLIGNDARGIAGCGLTKAHSPLWQALFKAVSEDGRVDYTRRLHLVEWYMDLHATATSLIASRPARSPSERAASDTQPPAGLPRLQAKL</sequence>
<proteinExistence type="predicted"/>
<evidence type="ECO:0000259" key="2">
    <source>
        <dbReference type="PROSITE" id="PS51299"/>
    </source>
</evidence>
<name>A0ABR4NGK6_9FUNG</name>
<gene>
    <name evidence="3" type="ORF">HK105_202005</name>
</gene>
<feature type="region of interest" description="Disordered" evidence="1">
    <location>
        <begin position="1132"/>
        <end position="1157"/>
    </location>
</feature>
<comment type="caution">
    <text evidence="3">The sequence shown here is derived from an EMBL/GenBank/DDBJ whole genome shotgun (WGS) entry which is preliminary data.</text>
</comment>
<dbReference type="InterPro" id="IPR055334">
    <property type="entry name" value="PEX8-like"/>
</dbReference>
<dbReference type="PANTHER" id="PTHR39214">
    <property type="entry name" value="MICROBODY (PEROXISOME) BIOGENESIS PROTEIN PEROXIN 8 (EUROFUNG)"/>
    <property type="match status" value="1"/>
</dbReference>
<dbReference type="PANTHER" id="PTHR39214:SF1">
    <property type="entry name" value="MICROBODY (PEROXISOME) BIOGENESIS PROTEIN PEROXIN 8 (EUROFUNG)"/>
    <property type="match status" value="1"/>
</dbReference>
<reference evidence="3 4" key="1">
    <citation type="submission" date="2023-09" db="EMBL/GenBank/DDBJ databases">
        <title>Pangenome analysis of Batrachochytrium dendrobatidis and related Chytrids.</title>
        <authorList>
            <person name="Yacoub M.N."/>
            <person name="Stajich J.E."/>
            <person name="James T.Y."/>
        </authorList>
    </citation>
    <scope>NUCLEOTIDE SEQUENCE [LARGE SCALE GENOMIC DNA]</scope>
    <source>
        <strain evidence="3 4">JEL0888</strain>
    </source>
</reference>
<evidence type="ECO:0000256" key="1">
    <source>
        <dbReference type="SAM" id="MobiDB-lite"/>
    </source>
</evidence>
<organism evidence="3 4">
    <name type="scientific">Polyrhizophydium stewartii</name>
    <dbReference type="NCBI Taxonomy" id="2732419"/>
    <lineage>
        <taxon>Eukaryota</taxon>
        <taxon>Fungi</taxon>
        <taxon>Fungi incertae sedis</taxon>
        <taxon>Chytridiomycota</taxon>
        <taxon>Chytridiomycota incertae sedis</taxon>
        <taxon>Chytridiomycetes</taxon>
        <taxon>Rhizophydiales</taxon>
        <taxon>Rhizophydiales incertae sedis</taxon>
        <taxon>Polyrhizophydium</taxon>
    </lineage>
</organism>